<comment type="caution">
    <text evidence="1">The sequence shown here is derived from an EMBL/GenBank/DDBJ whole genome shotgun (WGS) entry which is preliminary data.</text>
</comment>
<gene>
    <name evidence="1" type="ORF">LCGC14_1842530</name>
</gene>
<dbReference type="EMBL" id="LAZR01018379">
    <property type="protein sequence ID" value="KKL96628.1"/>
    <property type="molecule type" value="Genomic_DNA"/>
</dbReference>
<accession>A0A0F9GCW2</accession>
<protein>
    <submittedName>
        <fullName evidence="1">Uncharacterized protein</fullName>
    </submittedName>
</protein>
<feature type="non-terminal residue" evidence="1">
    <location>
        <position position="1"/>
    </location>
</feature>
<proteinExistence type="predicted"/>
<name>A0A0F9GCW2_9ZZZZ</name>
<dbReference type="AlphaFoldDB" id="A0A0F9GCW2"/>
<organism evidence="1">
    <name type="scientific">marine sediment metagenome</name>
    <dbReference type="NCBI Taxonomy" id="412755"/>
    <lineage>
        <taxon>unclassified sequences</taxon>
        <taxon>metagenomes</taxon>
        <taxon>ecological metagenomes</taxon>
    </lineage>
</organism>
<evidence type="ECO:0000313" key="1">
    <source>
        <dbReference type="EMBL" id="KKL96628.1"/>
    </source>
</evidence>
<reference evidence="1" key="1">
    <citation type="journal article" date="2015" name="Nature">
        <title>Complex archaea that bridge the gap between prokaryotes and eukaryotes.</title>
        <authorList>
            <person name="Spang A."/>
            <person name="Saw J.H."/>
            <person name="Jorgensen S.L."/>
            <person name="Zaremba-Niedzwiedzka K."/>
            <person name="Martijn J."/>
            <person name="Lind A.E."/>
            <person name="van Eijk R."/>
            <person name="Schleper C."/>
            <person name="Guy L."/>
            <person name="Ettema T.J."/>
        </authorList>
    </citation>
    <scope>NUCLEOTIDE SEQUENCE</scope>
</reference>
<sequence>KLDASLTKPDKNKLAENLAFWK</sequence>